<dbReference type="OrthoDB" id="884362at2"/>
<accession>A0A5B6TUN1</accession>
<proteinExistence type="predicted"/>
<evidence type="ECO:0000313" key="1">
    <source>
        <dbReference type="EMBL" id="KAA3440258.1"/>
    </source>
</evidence>
<dbReference type="RefSeq" id="WP_149089895.1">
    <property type="nucleotide sequence ID" value="NZ_VKKY01000001.1"/>
</dbReference>
<comment type="caution">
    <text evidence="1">The sequence shown here is derived from an EMBL/GenBank/DDBJ whole genome shotgun (WGS) entry which is preliminary data.</text>
</comment>
<evidence type="ECO:0000313" key="2">
    <source>
        <dbReference type="Proteomes" id="UP000324133"/>
    </source>
</evidence>
<organism evidence="1 2">
    <name type="scientific">Rufibacter hautae</name>
    <dbReference type="NCBI Taxonomy" id="2595005"/>
    <lineage>
        <taxon>Bacteria</taxon>
        <taxon>Pseudomonadati</taxon>
        <taxon>Bacteroidota</taxon>
        <taxon>Cytophagia</taxon>
        <taxon>Cytophagales</taxon>
        <taxon>Hymenobacteraceae</taxon>
        <taxon>Rufibacter</taxon>
    </lineage>
</organism>
<dbReference type="EMBL" id="VKKY01000001">
    <property type="protein sequence ID" value="KAA3440258.1"/>
    <property type="molecule type" value="Genomic_DNA"/>
</dbReference>
<reference evidence="1 2" key="1">
    <citation type="submission" date="2019-07" db="EMBL/GenBank/DDBJ databases">
        <title>Rufibacter sp. nov., isolated from lake sediment.</title>
        <authorList>
            <person name="Qu J.-H."/>
        </authorList>
    </citation>
    <scope>NUCLEOTIDE SEQUENCE [LARGE SCALE GENOMIC DNA]</scope>
    <source>
        <strain evidence="1 2">NBS58-1</strain>
    </source>
</reference>
<name>A0A5B6TUN1_9BACT</name>
<protein>
    <recommendedName>
        <fullName evidence="3">STAS/SEC14 domain-containing protein</fullName>
    </recommendedName>
</protein>
<evidence type="ECO:0008006" key="3">
    <source>
        <dbReference type="Google" id="ProtNLM"/>
    </source>
</evidence>
<dbReference type="AlphaFoldDB" id="A0A5B6TUN1"/>
<dbReference type="Proteomes" id="UP000324133">
    <property type="component" value="Unassembled WGS sequence"/>
</dbReference>
<gene>
    <name evidence="1" type="ORF">FOA19_06255</name>
</gene>
<sequence length="140" mass="16700">MVEREIIESNLHLTYRRDLDILFLRWYRSPDSTQLRQGYLQALDMAKEVKTAYYMFDLRSRGQVSAEDEAWLLQRFFPSMEEECSHKSYCANLVTPTHFNHIRDKVGFEYLDQYSDLTKMGIFLSEQDAVAWLLKSRADR</sequence>
<keyword evidence="2" id="KW-1185">Reference proteome</keyword>